<evidence type="ECO:0000313" key="2">
    <source>
        <dbReference type="Proteomes" id="UP001162483"/>
    </source>
</evidence>
<organism evidence="1 2">
    <name type="scientific">Staurois parvus</name>
    <dbReference type="NCBI Taxonomy" id="386267"/>
    <lineage>
        <taxon>Eukaryota</taxon>
        <taxon>Metazoa</taxon>
        <taxon>Chordata</taxon>
        <taxon>Craniata</taxon>
        <taxon>Vertebrata</taxon>
        <taxon>Euteleostomi</taxon>
        <taxon>Amphibia</taxon>
        <taxon>Batrachia</taxon>
        <taxon>Anura</taxon>
        <taxon>Neobatrachia</taxon>
        <taxon>Ranoidea</taxon>
        <taxon>Ranidae</taxon>
        <taxon>Staurois</taxon>
    </lineage>
</organism>
<protein>
    <recommendedName>
        <fullName evidence="3">Pvs-trna-like protein</fullName>
    </recommendedName>
</protein>
<comment type="caution">
    <text evidence="1">The sequence shown here is derived from an EMBL/GenBank/DDBJ whole genome shotgun (WGS) entry which is preliminary data.</text>
</comment>
<name>A0ABN9BXC1_9NEOB</name>
<evidence type="ECO:0008006" key="3">
    <source>
        <dbReference type="Google" id="ProtNLM"/>
    </source>
</evidence>
<proteinExistence type="predicted"/>
<keyword evidence="2" id="KW-1185">Reference proteome</keyword>
<sequence length="44" mass="5076">MFDPLLSDPPLLPVSPKYLLIEKRLGSKMHMLNLVCIAREVFCF</sequence>
<dbReference type="Proteomes" id="UP001162483">
    <property type="component" value="Unassembled WGS sequence"/>
</dbReference>
<evidence type="ECO:0000313" key="1">
    <source>
        <dbReference type="EMBL" id="CAI9552139.1"/>
    </source>
</evidence>
<gene>
    <name evidence="1" type="ORF">SPARVUS_LOCUS3840345</name>
</gene>
<dbReference type="EMBL" id="CATNWA010006459">
    <property type="protein sequence ID" value="CAI9552139.1"/>
    <property type="molecule type" value="Genomic_DNA"/>
</dbReference>
<reference evidence="1" key="1">
    <citation type="submission" date="2023-05" db="EMBL/GenBank/DDBJ databases">
        <authorList>
            <person name="Stuckert A."/>
        </authorList>
    </citation>
    <scope>NUCLEOTIDE SEQUENCE</scope>
</reference>
<accession>A0ABN9BXC1</accession>